<protein>
    <recommendedName>
        <fullName evidence="7">Protein prenylyltransferase</fullName>
    </recommendedName>
</protein>
<dbReference type="GO" id="GO:0008318">
    <property type="term" value="F:protein prenyltransferase activity"/>
    <property type="evidence" value="ECO:0007669"/>
    <property type="project" value="InterPro"/>
</dbReference>
<dbReference type="EMBL" id="NPIC01000003">
    <property type="protein sequence ID" value="RDL37807.1"/>
    <property type="molecule type" value="Genomic_DNA"/>
</dbReference>
<dbReference type="Pfam" id="PF01239">
    <property type="entry name" value="PPTA"/>
    <property type="match status" value="2"/>
</dbReference>
<evidence type="ECO:0000256" key="1">
    <source>
        <dbReference type="ARBA" id="ARBA00006734"/>
    </source>
</evidence>
<organism evidence="5 6">
    <name type="scientific">Venustampulla echinocandica</name>
    <dbReference type="NCBI Taxonomy" id="2656787"/>
    <lineage>
        <taxon>Eukaryota</taxon>
        <taxon>Fungi</taxon>
        <taxon>Dikarya</taxon>
        <taxon>Ascomycota</taxon>
        <taxon>Pezizomycotina</taxon>
        <taxon>Leotiomycetes</taxon>
        <taxon>Helotiales</taxon>
        <taxon>Pleuroascaceae</taxon>
        <taxon>Venustampulla</taxon>
    </lineage>
</organism>
<dbReference type="InterPro" id="IPR002088">
    <property type="entry name" value="Prenyl_trans_a"/>
</dbReference>
<dbReference type="AlphaFoldDB" id="A0A370TQK9"/>
<dbReference type="GeneID" id="43598089"/>
<evidence type="ECO:0000313" key="6">
    <source>
        <dbReference type="Proteomes" id="UP000254866"/>
    </source>
</evidence>
<keyword evidence="3" id="KW-0808">Transferase</keyword>
<gene>
    <name evidence="5" type="ORF">BP5553_05240</name>
</gene>
<accession>A0A370TQK9</accession>
<keyword evidence="2" id="KW-0637">Prenyltransferase</keyword>
<dbReference type="GO" id="GO:0005737">
    <property type="term" value="C:cytoplasm"/>
    <property type="evidence" value="ECO:0007669"/>
    <property type="project" value="TreeGrafter"/>
</dbReference>
<dbReference type="Proteomes" id="UP000254866">
    <property type="component" value="Unassembled WGS sequence"/>
</dbReference>
<evidence type="ECO:0000313" key="5">
    <source>
        <dbReference type="EMBL" id="RDL37807.1"/>
    </source>
</evidence>
<evidence type="ECO:0000256" key="4">
    <source>
        <dbReference type="ARBA" id="ARBA00022737"/>
    </source>
</evidence>
<reference evidence="5 6" key="1">
    <citation type="journal article" date="2018" name="IMA Fungus">
        <title>IMA Genome-F 9: Draft genome sequence of Annulohypoxylon stygium, Aspergillus mulundensis, Berkeleyomyces basicola (syn. Thielaviopsis basicola), Ceratocystis smalleyi, two Cercospora beticola strains, Coleophoma cylindrospora, Fusarium fracticaudum, Phialophora cf. hyalina, and Morchella septimelata.</title>
        <authorList>
            <person name="Wingfield B.D."/>
            <person name="Bills G.F."/>
            <person name="Dong Y."/>
            <person name="Huang W."/>
            <person name="Nel W.J."/>
            <person name="Swalarsk-Parry B.S."/>
            <person name="Vaghefi N."/>
            <person name="Wilken P.M."/>
            <person name="An Z."/>
            <person name="de Beer Z.W."/>
            <person name="De Vos L."/>
            <person name="Chen L."/>
            <person name="Duong T.A."/>
            <person name="Gao Y."/>
            <person name="Hammerbacher A."/>
            <person name="Kikkert J.R."/>
            <person name="Li Y."/>
            <person name="Li H."/>
            <person name="Li K."/>
            <person name="Li Q."/>
            <person name="Liu X."/>
            <person name="Ma X."/>
            <person name="Naidoo K."/>
            <person name="Pethybridge S.J."/>
            <person name="Sun J."/>
            <person name="Steenkamp E.T."/>
            <person name="van der Nest M.A."/>
            <person name="van Wyk S."/>
            <person name="Wingfield M.J."/>
            <person name="Xiong C."/>
            <person name="Yue Q."/>
            <person name="Zhang X."/>
        </authorList>
    </citation>
    <scope>NUCLEOTIDE SEQUENCE [LARGE SCALE GENOMIC DNA]</scope>
    <source>
        <strain evidence="5 6">BP 5553</strain>
    </source>
</reference>
<comment type="caution">
    <text evidence="5">The sequence shown here is derived from an EMBL/GenBank/DDBJ whole genome shotgun (WGS) entry which is preliminary data.</text>
</comment>
<name>A0A370TQK9_9HELO</name>
<dbReference type="SUPFAM" id="SSF48439">
    <property type="entry name" value="Protein prenylyltransferase"/>
    <property type="match status" value="1"/>
</dbReference>
<evidence type="ECO:0008006" key="7">
    <source>
        <dbReference type="Google" id="ProtNLM"/>
    </source>
</evidence>
<evidence type="ECO:0000256" key="3">
    <source>
        <dbReference type="ARBA" id="ARBA00022679"/>
    </source>
</evidence>
<keyword evidence="4" id="KW-0677">Repeat</keyword>
<dbReference type="PANTHER" id="PTHR11129:SF3">
    <property type="entry name" value="PROTEIN PRENYLTRANSFERASE ALPHA SUBUNIT REPEAT-CONTAINING PROTEIN 1"/>
    <property type="match status" value="1"/>
</dbReference>
<proteinExistence type="inferred from homology"/>
<dbReference type="PANTHER" id="PTHR11129">
    <property type="entry name" value="PROTEIN FARNESYLTRANSFERASE ALPHA SUBUNIT/RAB GERANYLGERANYL TRANSFERASE ALPHA SUBUNIT"/>
    <property type="match status" value="1"/>
</dbReference>
<dbReference type="OrthoDB" id="5358702at2759"/>
<sequence length="339" mass="39226">MSRALDRETVASLQSNDTHIVYNDIVRGLCQERTQLLEIELLGKSHPIPAGQNFLLEENSIAIPKVKLVQAFVVARQIFFELLKKPLYEKRDELRNATAVMLLMDPENLTAANARKRLIESCREGSKEEVQLALERELLFVDSYLTARLHRHTKSPTLWSHRRWILQICHSVQLEYDIQRDLRTVVLIAAERHPRNYYAWSHMRWLVQTFGVKDAERNEMLLIVNDWCLRHPGDTSGFSFLLFFLASFGCPEDPSRIEASTRVFRDVLDLATSFKWTHESVWVFLRTLAASGEVTEAQTISFSRKADAILAAHPDNPQVGLTFKAAIAWFEKYQRRPYT</sequence>
<dbReference type="Gene3D" id="1.25.40.120">
    <property type="entry name" value="Protein prenylyltransferase"/>
    <property type="match status" value="1"/>
</dbReference>
<comment type="similarity">
    <text evidence="1">Belongs to the protein prenyltransferase subunit alpha family.</text>
</comment>
<dbReference type="RefSeq" id="XP_031870463.1">
    <property type="nucleotide sequence ID" value="XM_032013863.1"/>
</dbReference>
<keyword evidence="6" id="KW-1185">Reference proteome</keyword>
<evidence type="ECO:0000256" key="2">
    <source>
        <dbReference type="ARBA" id="ARBA00022602"/>
    </source>
</evidence>